<accession>A0A6M2DU60</accession>
<proteinExistence type="predicted"/>
<keyword evidence="1" id="KW-1133">Transmembrane helix</keyword>
<sequence>MLMYKIILISLHSLKKMWFSFLNPVILVILYYSCIYFIFLYTKNINLYNWWVGHLFSPENSVKCFWCMSNILTLRHITLLSKYAKGDSA</sequence>
<dbReference type="AlphaFoldDB" id="A0A6M2DU60"/>
<name>A0A6M2DU60_XENCH</name>
<reference evidence="2" key="1">
    <citation type="submission" date="2020-03" db="EMBL/GenBank/DDBJ databases">
        <title>Transcriptomic Profiling of the Digestive Tract of the Rat Flea, Xenopsylla cheopis, Following Blood Feeding and Infection with Yersinia pestis.</title>
        <authorList>
            <person name="Bland D.M."/>
            <person name="Martens C.A."/>
            <person name="Virtaneva K."/>
            <person name="Kanakabandi K."/>
            <person name="Long D."/>
            <person name="Rosenke R."/>
            <person name="Saturday G.A."/>
            <person name="Hoyt F.H."/>
            <person name="Bruno D.P."/>
            <person name="Ribeiro J.M.C."/>
            <person name="Hinnebusch J."/>
        </authorList>
    </citation>
    <scope>NUCLEOTIDE SEQUENCE</scope>
</reference>
<feature type="transmembrane region" description="Helical" evidence="1">
    <location>
        <begin position="21"/>
        <end position="41"/>
    </location>
</feature>
<dbReference type="EMBL" id="GIIL01006160">
    <property type="protein sequence ID" value="NOV49886.1"/>
    <property type="molecule type" value="Transcribed_RNA"/>
</dbReference>
<evidence type="ECO:0000313" key="2">
    <source>
        <dbReference type="EMBL" id="NOV49886.1"/>
    </source>
</evidence>
<protein>
    <submittedName>
        <fullName evidence="2">Putative secreted protein</fullName>
    </submittedName>
</protein>
<keyword evidence="1" id="KW-0812">Transmembrane</keyword>
<keyword evidence="1" id="KW-0472">Membrane</keyword>
<organism evidence="2">
    <name type="scientific">Xenopsylla cheopis</name>
    <name type="common">Oriental rat flea</name>
    <name type="synonym">Pulex cheopis</name>
    <dbReference type="NCBI Taxonomy" id="163159"/>
    <lineage>
        <taxon>Eukaryota</taxon>
        <taxon>Metazoa</taxon>
        <taxon>Ecdysozoa</taxon>
        <taxon>Arthropoda</taxon>
        <taxon>Hexapoda</taxon>
        <taxon>Insecta</taxon>
        <taxon>Pterygota</taxon>
        <taxon>Neoptera</taxon>
        <taxon>Endopterygota</taxon>
        <taxon>Siphonaptera</taxon>
        <taxon>Pulicidae</taxon>
        <taxon>Xenopsyllinae</taxon>
        <taxon>Xenopsylla</taxon>
    </lineage>
</organism>
<evidence type="ECO:0000256" key="1">
    <source>
        <dbReference type="SAM" id="Phobius"/>
    </source>
</evidence>